<dbReference type="PANTHER" id="PTHR33395:SF22">
    <property type="entry name" value="REVERSE TRANSCRIPTASE DOMAIN-CONTAINING PROTEIN"/>
    <property type="match status" value="1"/>
</dbReference>
<evidence type="ECO:0008006" key="4">
    <source>
        <dbReference type="Google" id="ProtNLM"/>
    </source>
</evidence>
<dbReference type="EMBL" id="CAJNOQ010016532">
    <property type="protein sequence ID" value="CAF1382685.1"/>
    <property type="molecule type" value="Genomic_DNA"/>
</dbReference>
<evidence type="ECO:0000313" key="2">
    <source>
        <dbReference type="EMBL" id="CAF4277861.1"/>
    </source>
</evidence>
<dbReference type="OrthoDB" id="10065625at2759"/>
<dbReference type="PANTHER" id="PTHR33395">
    <property type="entry name" value="TRANSCRIPTASE, PUTATIVE-RELATED-RELATED"/>
    <property type="match status" value="1"/>
</dbReference>
<protein>
    <recommendedName>
        <fullName evidence="4">RNA-directed DNA polymerase from mobile element jockey</fullName>
    </recommendedName>
</protein>
<evidence type="ECO:0000313" key="3">
    <source>
        <dbReference type="Proteomes" id="UP000663829"/>
    </source>
</evidence>
<sequence>MIVIVIHGPCPCPLSLINDTFSIAPPSKQTILDVIGSLRSDIASGPDNIPVTFLQKCVPFLIDQIEHLFSLSIKTGTHPSLWKIANVTPVHKKGPKAIVDNYRPISLLSILSKVLERFIQAIATTGGVNNELLPPPGGVN</sequence>
<evidence type="ECO:0000313" key="1">
    <source>
        <dbReference type="EMBL" id="CAF1382685.1"/>
    </source>
</evidence>
<organism evidence="1 3">
    <name type="scientific">Didymodactylos carnosus</name>
    <dbReference type="NCBI Taxonomy" id="1234261"/>
    <lineage>
        <taxon>Eukaryota</taxon>
        <taxon>Metazoa</taxon>
        <taxon>Spiralia</taxon>
        <taxon>Gnathifera</taxon>
        <taxon>Rotifera</taxon>
        <taxon>Eurotatoria</taxon>
        <taxon>Bdelloidea</taxon>
        <taxon>Philodinida</taxon>
        <taxon>Philodinidae</taxon>
        <taxon>Didymodactylos</taxon>
    </lineage>
</organism>
<dbReference type="Proteomes" id="UP000681722">
    <property type="component" value="Unassembled WGS sequence"/>
</dbReference>
<accession>A0A815JI61</accession>
<dbReference type="EMBL" id="CAJOBC010081932">
    <property type="protein sequence ID" value="CAF4277861.1"/>
    <property type="molecule type" value="Genomic_DNA"/>
</dbReference>
<comment type="caution">
    <text evidence="1">The sequence shown here is derived from an EMBL/GenBank/DDBJ whole genome shotgun (WGS) entry which is preliminary data.</text>
</comment>
<keyword evidence="3" id="KW-1185">Reference proteome</keyword>
<proteinExistence type="predicted"/>
<reference evidence="1" key="1">
    <citation type="submission" date="2021-02" db="EMBL/GenBank/DDBJ databases">
        <authorList>
            <person name="Nowell W R."/>
        </authorList>
    </citation>
    <scope>NUCLEOTIDE SEQUENCE</scope>
</reference>
<gene>
    <name evidence="1" type="ORF">GPM918_LOCUS32405</name>
    <name evidence="2" type="ORF">SRO942_LOCUS33074</name>
</gene>
<name>A0A815JI61_9BILA</name>
<dbReference type="Proteomes" id="UP000663829">
    <property type="component" value="Unassembled WGS sequence"/>
</dbReference>
<dbReference type="AlphaFoldDB" id="A0A815JI61"/>